<evidence type="ECO:0000259" key="2">
    <source>
        <dbReference type="PROSITE" id="PS50943"/>
    </source>
</evidence>
<dbReference type="InterPro" id="IPR050807">
    <property type="entry name" value="TransReg_Diox_bact_type"/>
</dbReference>
<proteinExistence type="predicted"/>
<dbReference type="InterPro" id="IPR001387">
    <property type="entry name" value="Cro/C1-type_HTH"/>
</dbReference>
<dbReference type="GO" id="GO:0003677">
    <property type="term" value="F:DNA binding"/>
    <property type="evidence" value="ECO:0007669"/>
    <property type="project" value="UniProtKB-KW"/>
</dbReference>
<dbReference type="CDD" id="cd00093">
    <property type="entry name" value="HTH_XRE"/>
    <property type="match status" value="1"/>
</dbReference>
<dbReference type="Proteomes" id="UP000244052">
    <property type="component" value="Unassembled WGS sequence"/>
</dbReference>
<dbReference type="AlphaFoldDB" id="A0A2T5PLR6"/>
<accession>A0A2T5PLR6</accession>
<dbReference type="EMBL" id="QASO01000075">
    <property type="protein sequence ID" value="PTU78698.1"/>
    <property type="molecule type" value="Genomic_DNA"/>
</dbReference>
<dbReference type="Gene3D" id="1.10.260.40">
    <property type="entry name" value="lambda repressor-like DNA-binding domains"/>
    <property type="match status" value="1"/>
</dbReference>
<keyword evidence="1" id="KW-0238">DNA-binding</keyword>
<dbReference type="InterPro" id="IPR010982">
    <property type="entry name" value="Lambda_DNA-bd_dom_sf"/>
</dbReference>
<dbReference type="PROSITE" id="PS50943">
    <property type="entry name" value="HTH_CROC1"/>
    <property type="match status" value="1"/>
</dbReference>
<comment type="caution">
    <text evidence="3">The sequence shown here is derived from an EMBL/GenBank/DDBJ whole genome shotgun (WGS) entry which is preliminary data.</text>
</comment>
<dbReference type="PANTHER" id="PTHR46797:SF1">
    <property type="entry name" value="METHYLPHOSPHONATE SYNTHASE"/>
    <property type="match status" value="1"/>
</dbReference>
<organism evidence="3 4">
    <name type="scientific">Ectopseudomonas oleovorans</name>
    <name type="common">Pseudomonas oleovorans</name>
    <dbReference type="NCBI Taxonomy" id="301"/>
    <lineage>
        <taxon>Bacteria</taxon>
        <taxon>Pseudomonadati</taxon>
        <taxon>Pseudomonadota</taxon>
        <taxon>Gammaproteobacteria</taxon>
        <taxon>Pseudomonadales</taxon>
        <taxon>Pseudomonadaceae</taxon>
        <taxon>Ectopseudomonas</taxon>
    </lineage>
</organism>
<dbReference type="GO" id="GO:0003700">
    <property type="term" value="F:DNA-binding transcription factor activity"/>
    <property type="evidence" value="ECO:0007669"/>
    <property type="project" value="TreeGrafter"/>
</dbReference>
<protein>
    <submittedName>
        <fullName evidence="3">XRE family transcriptional regulator</fullName>
    </submittedName>
</protein>
<name>A0A2T5PLR6_ECTOL</name>
<dbReference type="SUPFAM" id="SSF47413">
    <property type="entry name" value="lambda repressor-like DNA-binding domains"/>
    <property type="match status" value="1"/>
</dbReference>
<dbReference type="GO" id="GO:0005829">
    <property type="term" value="C:cytosol"/>
    <property type="evidence" value="ECO:0007669"/>
    <property type="project" value="TreeGrafter"/>
</dbReference>
<dbReference type="SMART" id="SM00530">
    <property type="entry name" value="HTH_XRE"/>
    <property type="match status" value="1"/>
</dbReference>
<sequence length="77" mass="8583">MEVGLAFGKVLRRRRVEAGFTQEQLALEAALQRNYVSLMERGINQPTITTLIKLAIPLGCTAAEIVDEVERLVADER</sequence>
<dbReference type="PANTHER" id="PTHR46797">
    <property type="entry name" value="HTH-TYPE TRANSCRIPTIONAL REGULATOR"/>
    <property type="match status" value="1"/>
</dbReference>
<feature type="domain" description="HTH cro/C1-type" evidence="2">
    <location>
        <begin position="11"/>
        <end position="65"/>
    </location>
</feature>
<dbReference type="Pfam" id="PF01381">
    <property type="entry name" value="HTH_3"/>
    <property type="match status" value="1"/>
</dbReference>
<keyword evidence="4" id="KW-1185">Reference proteome</keyword>
<evidence type="ECO:0000256" key="1">
    <source>
        <dbReference type="ARBA" id="ARBA00023125"/>
    </source>
</evidence>
<reference evidence="3 4" key="1">
    <citation type="submission" date="2018-04" db="EMBL/GenBank/DDBJ databases">
        <title>Pseudomonas sp. nov., isolated from mangrove soil.</title>
        <authorList>
            <person name="Chen C."/>
        </authorList>
    </citation>
    <scope>NUCLEOTIDE SEQUENCE [LARGE SCALE GENOMIC DNA]</scope>
    <source>
        <strain evidence="3 4">JCM 14246</strain>
    </source>
</reference>
<evidence type="ECO:0000313" key="4">
    <source>
        <dbReference type="Proteomes" id="UP000244052"/>
    </source>
</evidence>
<gene>
    <name evidence="3" type="ORF">DBO86_12835</name>
</gene>
<evidence type="ECO:0000313" key="3">
    <source>
        <dbReference type="EMBL" id="PTU78698.1"/>
    </source>
</evidence>